<accession>A0A1I8JLW6</accession>
<dbReference type="AlphaFoldDB" id="A0A1I8JLW6"/>
<evidence type="ECO:0000313" key="3">
    <source>
        <dbReference type="WBParaSite" id="snap_masked-unitig_21947-processed-gene-0.1-mRNA-1"/>
    </source>
</evidence>
<evidence type="ECO:0000256" key="1">
    <source>
        <dbReference type="SAM" id="MobiDB-lite"/>
    </source>
</evidence>
<name>A0A1I8JLW6_9PLAT</name>
<sequence length="140" mass="15318">MIEFSILRFPRAVACGRWAASSREMLLGKPLFPGSSTLNQMRASIMVGHPSPSQEDIRPALAAPTAPASWRRRQSVRRRSLEIVLVRERRPGCYGPDAAPAAVQPGQTADGREAPAAESLCARFHNPPEEIALRPNVVPR</sequence>
<dbReference type="Proteomes" id="UP000095280">
    <property type="component" value="Unplaced"/>
</dbReference>
<dbReference type="WBParaSite" id="snap_masked-unitig_21947-processed-gene-0.1-mRNA-1">
    <property type="protein sequence ID" value="snap_masked-unitig_21947-processed-gene-0.1-mRNA-1"/>
    <property type="gene ID" value="snap_masked-unitig_21947-processed-gene-0.1"/>
</dbReference>
<proteinExistence type="predicted"/>
<feature type="region of interest" description="Disordered" evidence="1">
    <location>
        <begin position="95"/>
        <end position="115"/>
    </location>
</feature>
<keyword evidence="2" id="KW-1185">Reference proteome</keyword>
<reference evidence="3" key="1">
    <citation type="submission" date="2016-11" db="UniProtKB">
        <authorList>
            <consortium name="WormBaseParasite"/>
        </authorList>
    </citation>
    <scope>IDENTIFICATION</scope>
</reference>
<protein>
    <submittedName>
        <fullName evidence="3">Uncharacterized protein</fullName>
    </submittedName>
</protein>
<evidence type="ECO:0000313" key="2">
    <source>
        <dbReference type="Proteomes" id="UP000095280"/>
    </source>
</evidence>
<organism evidence="2 3">
    <name type="scientific">Macrostomum lignano</name>
    <dbReference type="NCBI Taxonomy" id="282301"/>
    <lineage>
        <taxon>Eukaryota</taxon>
        <taxon>Metazoa</taxon>
        <taxon>Spiralia</taxon>
        <taxon>Lophotrochozoa</taxon>
        <taxon>Platyhelminthes</taxon>
        <taxon>Rhabditophora</taxon>
        <taxon>Macrostomorpha</taxon>
        <taxon>Macrostomida</taxon>
        <taxon>Macrostomidae</taxon>
        <taxon>Macrostomum</taxon>
    </lineage>
</organism>